<dbReference type="eggNOG" id="COG0845">
    <property type="taxonomic scope" value="Bacteria"/>
</dbReference>
<dbReference type="NCBIfam" id="TIGR01730">
    <property type="entry name" value="RND_mfp"/>
    <property type="match status" value="1"/>
</dbReference>
<protein>
    <submittedName>
        <fullName evidence="4">Secretion protein HlyD</fullName>
    </submittedName>
</protein>
<dbReference type="PANTHER" id="PTHR30469:SF33">
    <property type="entry name" value="SLR1207 PROTEIN"/>
    <property type="match status" value="1"/>
</dbReference>
<dbReference type="Pfam" id="PF25917">
    <property type="entry name" value="BSH_RND"/>
    <property type="match status" value="1"/>
</dbReference>
<dbReference type="Proteomes" id="UP000023268">
    <property type="component" value="Unassembled WGS sequence"/>
</dbReference>
<accession>A0A016XF90</accession>
<dbReference type="EMBL" id="JEMG01000001">
    <property type="protein sequence ID" value="EYC50535.1"/>
    <property type="molecule type" value="Genomic_DNA"/>
</dbReference>
<proteinExistence type="inferred from homology"/>
<dbReference type="STRING" id="1458275.AZ34_05305"/>
<dbReference type="AlphaFoldDB" id="A0A016XF90"/>
<dbReference type="PANTHER" id="PTHR30469">
    <property type="entry name" value="MULTIDRUG RESISTANCE PROTEIN MDTA"/>
    <property type="match status" value="1"/>
</dbReference>
<evidence type="ECO:0000259" key="3">
    <source>
        <dbReference type="Pfam" id="PF25917"/>
    </source>
</evidence>
<dbReference type="SUPFAM" id="SSF111369">
    <property type="entry name" value="HlyD-like secretion proteins"/>
    <property type="match status" value="1"/>
</dbReference>
<dbReference type="GO" id="GO:1990281">
    <property type="term" value="C:efflux pump complex"/>
    <property type="evidence" value="ECO:0007669"/>
    <property type="project" value="TreeGrafter"/>
</dbReference>
<dbReference type="GO" id="GO:0015562">
    <property type="term" value="F:efflux transmembrane transporter activity"/>
    <property type="evidence" value="ECO:0007669"/>
    <property type="project" value="TreeGrafter"/>
</dbReference>
<evidence type="ECO:0000256" key="2">
    <source>
        <dbReference type="SAM" id="Phobius"/>
    </source>
</evidence>
<evidence type="ECO:0000256" key="1">
    <source>
        <dbReference type="ARBA" id="ARBA00009477"/>
    </source>
</evidence>
<feature type="transmembrane region" description="Helical" evidence="2">
    <location>
        <begin position="21"/>
        <end position="39"/>
    </location>
</feature>
<keyword evidence="2" id="KW-0472">Membrane</keyword>
<sequence length="417" mass="44519">MTMTPLRPNLPTRSRTRRGRWLIVALVLLVAGALTIKLLRSTPRSPANPAPTPSVPANAGVVIELQAQDHTELRRRTLQRSLPVSGTLRAVHSALVKARVSGELQELTLREGDTVQAGQVIARIDPAEYTARLRQARLQADAAKAQLDINQRQYDNNAALVQQGFISSTALDASLAQLNAARASYQAALAAADVAQKSADDTVLRAPMGGQIAQRLVQPGERVSIDARIVEIVDLSRMEIEAAISAADSVSVRVGQQARLLVEGVAEPLPARVARINPSTQTGSRSVLIYLQLNPKDAGKASLRQGLFAQGALATETVQAVAAPLSAVRQDKPQPYLQVLDNGQVRHVGVNLGLRGREPGPAGREDEEEWVAVQALDGSPLEGRRVLQGVFGALREGTVVREAGATPMPTPQLTPGR</sequence>
<comment type="caution">
    <text evidence="4">The sequence shown here is derived from an EMBL/GenBank/DDBJ whole genome shotgun (WGS) entry which is preliminary data.</text>
</comment>
<reference evidence="4 5" key="1">
    <citation type="submission" date="2014-02" db="EMBL/GenBank/DDBJ databases">
        <title>Draft Genome of Hylemonella gracilis isolated from the Niagara River.</title>
        <authorList>
            <person name="Pawlowski D.R."/>
            <person name="Koudelka G.B."/>
        </authorList>
    </citation>
    <scope>NUCLEOTIDE SEQUENCE [LARGE SCALE GENOMIC DNA]</scope>
    <source>
        <strain evidence="4 5">Niagara R</strain>
    </source>
</reference>
<organism evidence="4 5">
    <name type="scientific">Hylemonella gracilis str. Niagara R</name>
    <dbReference type="NCBI Taxonomy" id="1458275"/>
    <lineage>
        <taxon>Bacteria</taxon>
        <taxon>Pseudomonadati</taxon>
        <taxon>Pseudomonadota</taxon>
        <taxon>Betaproteobacteria</taxon>
        <taxon>Burkholderiales</taxon>
        <taxon>Comamonadaceae</taxon>
        <taxon>Hylemonella</taxon>
    </lineage>
</organism>
<dbReference type="Gene3D" id="1.10.287.470">
    <property type="entry name" value="Helix hairpin bin"/>
    <property type="match status" value="1"/>
</dbReference>
<feature type="domain" description="Multidrug resistance protein MdtA-like barrel-sandwich hybrid" evidence="3">
    <location>
        <begin position="94"/>
        <end position="224"/>
    </location>
</feature>
<comment type="similarity">
    <text evidence="1">Belongs to the membrane fusion protein (MFP) (TC 8.A.1) family.</text>
</comment>
<dbReference type="RefSeq" id="WP_231495465.1">
    <property type="nucleotide sequence ID" value="NZ_JEMG01000001.1"/>
</dbReference>
<dbReference type="InterPro" id="IPR058625">
    <property type="entry name" value="MdtA-like_BSH"/>
</dbReference>
<name>A0A016XF90_9BURK</name>
<evidence type="ECO:0000313" key="4">
    <source>
        <dbReference type="EMBL" id="EYC50535.1"/>
    </source>
</evidence>
<dbReference type="InterPro" id="IPR006143">
    <property type="entry name" value="RND_pump_MFP"/>
</dbReference>
<keyword evidence="2" id="KW-0812">Transmembrane</keyword>
<keyword evidence="2" id="KW-1133">Transmembrane helix</keyword>
<gene>
    <name evidence="4" type="ORF">AZ34_05305</name>
</gene>
<dbReference type="Gene3D" id="2.40.30.170">
    <property type="match status" value="1"/>
</dbReference>
<dbReference type="Gene3D" id="2.40.50.100">
    <property type="match status" value="1"/>
</dbReference>
<evidence type="ECO:0000313" key="5">
    <source>
        <dbReference type="Proteomes" id="UP000023268"/>
    </source>
</evidence>